<dbReference type="PROSITE" id="PS50089">
    <property type="entry name" value="ZF_RING_2"/>
    <property type="match status" value="1"/>
</dbReference>
<keyword evidence="5" id="KW-0812">Transmembrane</keyword>
<dbReference type="GeneID" id="124809472"/>
<evidence type="ECO:0000313" key="7">
    <source>
        <dbReference type="Proteomes" id="UP001652625"/>
    </source>
</evidence>
<name>A0ABM4B1K7_HYDVU</name>
<evidence type="ECO:0000256" key="5">
    <source>
        <dbReference type="SAM" id="Phobius"/>
    </source>
</evidence>
<reference evidence="7" key="1">
    <citation type="submission" date="2025-05" db="UniProtKB">
        <authorList>
            <consortium name="RefSeq"/>
        </authorList>
    </citation>
    <scope>NUCLEOTIDE SEQUENCE [LARGE SCALE GENOMIC DNA]</scope>
</reference>
<organism evidence="7 8">
    <name type="scientific">Hydra vulgaris</name>
    <name type="common">Hydra</name>
    <name type="synonym">Hydra attenuata</name>
    <dbReference type="NCBI Taxonomy" id="6087"/>
    <lineage>
        <taxon>Eukaryota</taxon>
        <taxon>Metazoa</taxon>
        <taxon>Cnidaria</taxon>
        <taxon>Hydrozoa</taxon>
        <taxon>Hydroidolina</taxon>
        <taxon>Anthoathecata</taxon>
        <taxon>Aplanulata</taxon>
        <taxon>Hydridae</taxon>
        <taxon>Hydra</taxon>
    </lineage>
</organism>
<accession>A0ABM4B1K7</accession>
<dbReference type="RefSeq" id="XP_065642667.1">
    <property type="nucleotide sequence ID" value="XM_065786595.1"/>
</dbReference>
<evidence type="ECO:0000256" key="3">
    <source>
        <dbReference type="ARBA" id="ARBA00022833"/>
    </source>
</evidence>
<evidence type="ECO:0000259" key="6">
    <source>
        <dbReference type="PROSITE" id="PS50089"/>
    </source>
</evidence>
<dbReference type="InterPro" id="IPR001841">
    <property type="entry name" value="Znf_RING"/>
</dbReference>
<evidence type="ECO:0000256" key="4">
    <source>
        <dbReference type="PROSITE-ProRule" id="PRU00175"/>
    </source>
</evidence>
<sequence>MDINNYILGVIFLVILLLCILIRIVRPYVSCCCLCSWKPKDGELMLLEESGEIGTNYRSIDCGLCYFVYTKKISETKLVWIHESFKTSKNFPRDDVCVICLESLENDVTVLNCNHSFHNKCIRKWLFKNESKYCLCPLCQKVIFSQKIHLGVLSNSCNYTIESYPVHRGYHSIVTIV</sequence>
<keyword evidence="7" id="KW-1185">Reference proteome</keyword>
<keyword evidence="5" id="KW-1133">Transmembrane helix</keyword>
<feature type="transmembrane region" description="Helical" evidence="5">
    <location>
        <begin position="6"/>
        <end position="25"/>
    </location>
</feature>
<dbReference type="SMART" id="SM00184">
    <property type="entry name" value="RING"/>
    <property type="match status" value="1"/>
</dbReference>
<dbReference type="InterPro" id="IPR052788">
    <property type="entry name" value="RING-type_E3_ligase_ATL"/>
</dbReference>
<dbReference type="PANTHER" id="PTHR45798">
    <property type="entry name" value="RING-H2 FINGER PROTEIN ATL61-RELATED-RELATED"/>
    <property type="match status" value="1"/>
</dbReference>
<protein>
    <submittedName>
        <fullName evidence="8">Uncharacterized protein LOC124809472</fullName>
    </submittedName>
</protein>
<feature type="domain" description="RING-type" evidence="6">
    <location>
        <begin position="97"/>
        <end position="140"/>
    </location>
</feature>
<dbReference type="PANTHER" id="PTHR45798:SF97">
    <property type="entry name" value="ALCOHOL-SENSITIVE RING FINGER PROTEIN 1"/>
    <property type="match status" value="1"/>
</dbReference>
<keyword evidence="1" id="KW-0479">Metal-binding</keyword>
<dbReference type="Proteomes" id="UP001652625">
    <property type="component" value="Chromosome 01"/>
</dbReference>
<keyword evidence="5" id="KW-0472">Membrane</keyword>
<dbReference type="Pfam" id="PF13639">
    <property type="entry name" value="zf-RING_2"/>
    <property type="match status" value="1"/>
</dbReference>
<reference evidence="8" key="2">
    <citation type="submission" date="2025-08" db="UniProtKB">
        <authorList>
            <consortium name="RefSeq"/>
        </authorList>
    </citation>
    <scope>IDENTIFICATION</scope>
</reference>
<keyword evidence="3" id="KW-0862">Zinc</keyword>
<dbReference type="InterPro" id="IPR013083">
    <property type="entry name" value="Znf_RING/FYVE/PHD"/>
</dbReference>
<keyword evidence="2 4" id="KW-0863">Zinc-finger</keyword>
<evidence type="ECO:0000256" key="1">
    <source>
        <dbReference type="ARBA" id="ARBA00022723"/>
    </source>
</evidence>
<evidence type="ECO:0000313" key="8">
    <source>
        <dbReference type="RefSeq" id="XP_065642667.1"/>
    </source>
</evidence>
<gene>
    <name evidence="8" type="primary">LOC124809472</name>
</gene>
<proteinExistence type="predicted"/>
<evidence type="ECO:0000256" key="2">
    <source>
        <dbReference type="ARBA" id="ARBA00022771"/>
    </source>
</evidence>
<dbReference type="SUPFAM" id="SSF57850">
    <property type="entry name" value="RING/U-box"/>
    <property type="match status" value="1"/>
</dbReference>
<dbReference type="Gene3D" id="3.30.40.10">
    <property type="entry name" value="Zinc/RING finger domain, C3HC4 (zinc finger)"/>
    <property type="match status" value="1"/>
</dbReference>